<comment type="pathway">
    <text evidence="2 10">Amino-acid biosynthesis; L-methionine biosynthesis via de novo pathway; L-homoserine from L-aspartate: step 3/3.</text>
</comment>
<feature type="domain" description="Homoserine dehydrogenase catalytic" evidence="12">
    <location>
        <begin position="138"/>
        <end position="318"/>
    </location>
</feature>
<keyword evidence="15" id="KW-1185">Reference proteome</keyword>
<dbReference type="PANTHER" id="PTHR43331:SF1">
    <property type="entry name" value="HOMOSERINE DEHYDROGENASE"/>
    <property type="match status" value="1"/>
</dbReference>
<evidence type="ECO:0000256" key="11">
    <source>
        <dbReference type="RuleBase" id="RU004171"/>
    </source>
</evidence>
<gene>
    <name evidence="14" type="ORF">ACFSB2_07280</name>
</gene>
<dbReference type="Gene3D" id="3.40.50.720">
    <property type="entry name" value="NAD(P)-binding Rossmann-like Domain"/>
    <property type="match status" value="1"/>
</dbReference>
<evidence type="ECO:0000256" key="6">
    <source>
        <dbReference type="ARBA" id="ARBA00022605"/>
    </source>
</evidence>
<dbReference type="EC" id="1.1.1.3" evidence="4 10"/>
<evidence type="ECO:0000256" key="10">
    <source>
        <dbReference type="RuleBase" id="RU000579"/>
    </source>
</evidence>
<organism evidence="14 15">
    <name type="scientific">Alicyclobacillus fodiniaquatilis</name>
    <dbReference type="NCBI Taxonomy" id="1661150"/>
    <lineage>
        <taxon>Bacteria</taxon>
        <taxon>Bacillati</taxon>
        <taxon>Bacillota</taxon>
        <taxon>Bacilli</taxon>
        <taxon>Bacillales</taxon>
        <taxon>Alicyclobacillaceae</taxon>
        <taxon>Alicyclobacillus</taxon>
    </lineage>
</organism>
<proteinExistence type="inferred from homology"/>
<evidence type="ECO:0000256" key="4">
    <source>
        <dbReference type="ARBA" id="ARBA00013213"/>
    </source>
</evidence>
<dbReference type="SUPFAM" id="SSF51735">
    <property type="entry name" value="NAD(P)-binding Rossmann-fold domains"/>
    <property type="match status" value="1"/>
</dbReference>
<evidence type="ECO:0000256" key="8">
    <source>
        <dbReference type="ARBA" id="ARBA00023002"/>
    </source>
</evidence>
<evidence type="ECO:0000256" key="5">
    <source>
        <dbReference type="ARBA" id="ARBA00013376"/>
    </source>
</evidence>
<keyword evidence="10" id="KW-0521">NADP</keyword>
<keyword evidence="7 10" id="KW-0791">Threonine biosynthesis</keyword>
<evidence type="ECO:0000313" key="15">
    <source>
        <dbReference type="Proteomes" id="UP001597079"/>
    </source>
</evidence>
<dbReference type="Gene3D" id="3.30.360.10">
    <property type="entry name" value="Dihydrodipicolinate Reductase, domain 2"/>
    <property type="match status" value="1"/>
</dbReference>
<keyword evidence="8 10" id="KW-0560">Oxidoreductase</keyword>
<dbReference type="Pfam" id="PF00742">
    <property type="entry name" value="Homoserine_dh"/>
    <property type="match status" value="1"/>
</dbReference>
<evidence type="ECO:0000259" key="13">
    <source>
        <dbReference type="Pfam" id="PF03447"/>
    </source>
</evidence>
<dbReference type="InterPro" id="IPR019811">
    <property type="entry name" value="HDH_CS"/>
</dbReference>
<dbReference type="InterPro" id="IPR036291">
    <property type="entry name" value="NAD(P)-bd_dom_sf"/>
</dbReference>
<dbReference type="InterPro" id="IPR005106">
    <property type="entry name" value="Asp/hSer_DH_NAD-bd"/>
</dbReference>
<evidence type="ECO:0000313" key="14">
    <source>
        <dbReference type="EMBL" id="MFD1674507.1"/>
    </source>
</evidence>
<comment type="catalytic activity">
    <reaction evidence="10">
        <text>L-homoserine + NADP(+) = L-aspartate 4-semialdehyde + NADPH + H(+)</text>
        <dbReference type="Rhea" id="RHEA:15761"/>
        <dbReference type="ChEBI" id="CHEBI:15378"/>
        <dbReference type="ChEBI" id="CHEBI:57476"/>
        <dbReference type="ChEBI" id="CHEBI:57783"/>
        <dbReference type="ChEBI" id="CHEBI:58349"/>
        <dbReference type="ChEBI" id="CHEBI:537519"/>
        <dbReference type="EC" id="1.1.1.3"/>
    </reaction>
</comment>
<evidence type="ECO:0000256" key="3">
    <source>
        <dbReference type="ARBA" id="ARBA00006753"/>
    </source>
</evidence>
<evidence type="ECO:0000259" key="12">
    <source>
        <dbReference type="Pfam" id="PF00742"/>
    </source>
</evidence>
<accession>A0ABW4JDY9</accession>
<dbReference type="EMBL" id="JBHUCX010000020">
    <property type="protein sequence ID" value="MFD1674507.1"/>
    <property type="molecule type" value="Genomic_DNA"/>
</dbReference>
<dbReference type="Pfam" id="PF03447">
    <property type="entry name" value="NAD_binding_3"/>
    <property type="match status" value="1"/>
</dbReference>
<evidence type="ECO:0000256" key="1">
    <source>
        <dbReference type="ARBA" id="ARBA00005056"/>
    </source>
</evidence>
<reference evidence="15" key="1">
    <citation type="journal article" date="2019" name="Int. J. Syst. Evol. Microbiol.">
        <title>The Global Catalogue of Microorganisms (GCM) 10K type strain sequencing project: providing services to taxonomists for standard genome sequencing and annotation.</title>
        <authorList>
            <consortium name="The Broad Institute Genomics Platform"/>
            <consortium name="The Broad Institute Genome Sequencing Center for Infectious Disease"/>
            <person name="Wu L."/>
            <person name="Ma J."/>
        </authorList>
    </citation>
    <scope>NUCLEOTIDE SEQUENCE [LARGE SCALE GENOMIC DNA]</scope>
    <source>
        <strain evidence="15">CGMCC 1.12286</strain>
    </source>
</reference>
<dbReference type="PANTHER" id="PTHR43331">
    <property type="entry name" value="HOMOSERINE DEHYDROGENASE"/>
    <property type="match status" value="1"/>
</dbReference>
<dbReference type="NCBIfam" id="NF004976">
    <property type="entry name" value="PRK06349.1"/>
    <property type="match status" value="1"/>
</dbReference>
<dbReference type="PIRSF" id="PIRSF036497">
    <property type="entry name" value="HDH_short"/>
    <property type="match status" value="1"/>
</dbReference>
<dbReference type="RefSeq" id="WP_377942373.1">
    <property type="nucleotide sequence ID" value="NZ_JBHUCX010000020.1"/>
</dbReference>
<evidence type="ECO:0000256" key="9">
    <source>
        <dbReference type="ARBA" id="ARBA00023167"/>
    </source>
</evidence>
<keyword evidence="6 10" id="KW-0028">Amino-acid biosynthesis</keyword>
<dbReference type="InterPro" id="IPR001342">
    <property type="entry name" value="HDH_cat"/>
</dbReference>
<comment type="similarity">
    <text evidence="3 11">Belongs to the homoserine dehydrogenase family.</text>
</comment>
<comment type="caution">
    <text evidence="14">The sequence shown here is derived from an EMBL/GenBank/DDBJ whole genome shotgun (WGS) entry which is preliminary data.</text>
</comment>
<name>A0ABW4JDY9_9BACL</name>
<feature type="domain" description="Aspartate/homoserine dehydrogenase NAD-binding" evidence="13">
    <location>
        <begin position="11"/>
        <end position="129"/>
    </location>
</feature>
<evidence type="ECO:0000256" key="7">
    <source>
        <dbReference type="ARBA" id="ARBA00022697"/>
    </source>
</evidence>
<evidence type="ECO:0000256" key="2">
    <source>
        <dbReference type="ARBA" id="ARBA00005062"/>
    </source>
</evidence>
<dbReference type="PROSITE" id="PS01042">
    <property type="entry name" value="HOMOSER_DHGENASE"/>
    <property type="match status" value="1"/>
</dbReference>
<dbReference type="Proteomes" id="UP001597079">
    <property type="component" value="Unassembled WGS sequence"/>
</dbReference>
<comment type="pathway">
    <text evidence="1 10">Amino-acid biosynthesis; L-threonine biosynthesis; L-threonine from L-aspartate: step 3/5.</text>
</comment>
<dbReference type="SUPFAM" id="SSF55347">
    <property type="entry name" value="Glyceraldehyde-3-phosphate dehydrogenase-like, C-terminal domain"/>
    <property type="match status" value="1"/>
</dbReference>
<dbReference type="GO" id="GO:0004412">
    <property type="term" value="F:homoserine dehydrogenase activity"/>
    <property type="evidence" value="ECO:0007669"/>
    <property type="project" value="UniProtKB-EC"/>
</dbReference>
<keyword evidence="9 10" id="KW-0486">Methionine biosynthesis</keyword>
<sequence>MLKEIRIGLLGCGVVGTGVIEVIEAKKEYIGQRLGVQFQIQRIAVRDVLRERHPIVDKQKLCLHWSDVCTAEDVDIVIEVIGGATVAKDAVLTALRHGKSVITANKELMARFGDEIRQTAAQHGAFVRHEASVLGGIPVLSTLETYFAMNQIRGLRGIFNGTSNFILTSMHQDGLSFEEALNHAQVLGYAEADPSMDVDGIDAWYKLQIILDSLAVPQAKRVGPSATGIRGISPLDVYQATQENAKVKHVVTAKWDAERDVVHCDVRPQRLDASDPLFHVDGVLNAICLEGDIVGDITLTGPGAGAYPTASAVLEDLVKVVQSQAARSR</sequence>
<dbReference type="InterPro" id="IPR022697">
    <property type="entry name" value="HDH_short"/>
</dbReference>
<protein>
    <recommendedName>
        <fullName evidence="5 10">Homoserine dehydrogenase</fullName>
        <ecNumber evidence="4 10">1.1.1.3</ecNumber>
    </recommendedName>
</protein>